<protein>
    <submittedName>
        <fullName evidence="1">Uncharacterized protein</fullName>
    </submittedName>
</protein>
<organism evidence="1 2">
    <name type="scientific">Stenotrophomonas geniculata N1</name>
    <dbReference type="NCBI Taxonomy" id="1167641"/>
    <lineage>
        <taxon>Bacteria</taxon>
        <taxon>Pseudomonadati</taxon>
        <taxon>Pseudomonadota</taxon>
        <taxon>Gammaproteobacteria</taxon>
        <taxon>Lysobacterales</taxon>
        <taxon>Lysobacteraceae</taxon>
        <taxon>Stenotrophomonas</taxon>
    </lineage>
</organism>
<gene>
    <name evidence="1" type="ORF">W7K_02925</name>
</gene>
<dbReference type="EMBL" id="AJLO02000007">
    <property type="protein sequence ID" value="KOF00679.1"/>
    <property type="molecule type" value="Genomic_DNA"/>
</dbReference>
<comment type="caution">
    <text evidence="1">The sequence shown here is derived from an EMBL/GenBank/DDBJ whole genome shotgun (WGS) entry which is preliminary data.</text>
</comment>
<name>A0A0L8AE48_9GAMM</name>
<dbReference type="RefSeq" id="WP_010486550.1">
    <property type="nucleotide sequence ID" value="NZ_AJLO02000007.1"/>
</dbReference>
<accession>A0A0L8AE48</accession>
<evidence type="ECO:0000313" key="2">
    <source>
        <dbReference type="Proteomes" id="UP000036890"/>
    </source>
</evidence>
<evidence type="ECO:0000313" key="1">
    <source>
        <dbReference type="EMBL" id="KOF00679.1"/>
    </source>
</evidence>
<sequence>MRNTDPLTEELRRWGHAQVNRFALSRADRSLHVLDKVRDHAPLTRERAIQDLVGRDGTDRRRLLAAGAGVKGMSIVPLWAADPTRASNDADHPHDNPEIAVDVGVPDELRWIDRALASMERQYPMRAMIVRTEFTVSASQAVKARMVAEKYGGTLSVWQYRRELQRGIDFMGGRVAA</sequence>
<dbReference type="OrthoDB" id="6003024at2"/>
<dbReference type="Proteomes" id="UP000036890">
    <property type="component" value="Unassembled WGS sequence"/>
</dbReference>
<proteinExistence type="predicted"/>
<reference evidence="1 2" key="1">
    <citation type="journal article" date="2012" name="J. Bacteriol.">
        <title>Genome sequence of a novel nicotine-degrading strain, Pseudomonas geniculata N1.</title>
        <authorList>
            <person name="Tang H."/>
            <person name="Yu H."/>
            <person name="Tai C."/>
            <person name="Huang K."/>
            <person name="Liu Y."/>
            <person name="Wang L."/>
            <person name="Yao Y."/>
            <person name="Wu G."/>
            <person name="Xu P."/>
        </authorList>
    </citation>
    <scope>NUCLEOTIDE SEQUENCE [LARGE SCALE GENOMIC DNA]</scope>
    <source>
        <strain evidence="1 2">N1</strain>
    </source>
</reference>
<dbReference type="AlphaFoldDB" id="A0A0L8AE48"/>